<feature type="compositionally biased region" description="Acidic residues" evidence="1">
    <location>
        <begin position="82"/>
        <end position="95"/>
    </location>
</feature>
<name>A0A176S5J6_9GAMM</name>
<evidence type="ECO:0000313" key="3">
    <source>
        <dbReference type="Proteomes" id="UP000076962"/>
    </source>
</evidence>
<keyword evidence="3" id="KW-1185">Reference proteome</keyword>
<proteinExistence type="predicted"/>
<feature type="region of interest" description="Disordered" evidence="1">
    <location>
        <begin position="78"/>
        <end position="107"/>
    </location>
</feature>
<protein>
    <submittedName>
        <fullName evidence="2">Bacterial type II secretion system protein E</fullName>
    </submittedName>
</protein>
<gene>
    <name evidence="2" type="ORF">THIOM_000890</name>
</gene>
<accession>A0A176S5J6</accession>
<evidence type="ECO:0000256" key="1">
    <source>
        <dbReference type="SAM" id="MobiDB-lite"/>
    </source>
</evidence>
<feature type="non-terminal residue" evidence="2">
    <location>
        <position position="107"/>
    </location>
</feature>
<dbReference type="AlphaFoldDB" id="A0A176S5J6"/>
<reference evidence="2 3" key="1">
    <citation type="submission" date="2016-05" db="EMBL/GenBank/DDBJ databases">
        <title>Single-cell genome of chain-forming Candidatus Thiomargarita nelsonii and comparison to other large sulfur-oxidizing bacteria.</title>
        <authorList>
            <person name="Winkel M."/>
            <person name="Salman V."/>
            <person name="Woyke T."/>
            <person name="Schulz-Vogt H."/>
            <person name="Richter M."/>
            <person name="Flood B."/>
            <person name="Bailey J."/>
            <person name="Amann R."/>
            <person name="Mussmann M."/>
        </authorList>
    </citation>
    <scope>NUCLEOTIDE SEQUENCE [LARGE SCALE GENOMIC DNA]</scope>
    <source>
        <strain evidence="2 3">THI036</strain>
    </source>
</reference>
<organism evidence="2 3">
    <name type="scientific">Candidatus Thiomargarita nelsonii</name>
    <dbReference type="NCBI Taxonomy" id="1003181"/>
    <lineage>
        <taxon>Bacteria</taxon>
        <taxon>Pseudomonadati</taxon>
        <taxon>Pseudomonadota</taxon>
        <taxon>Gammaproteobacteria</taxon>
        <taxon>Thiotrichales</taxon>
        <taxon>Thiotrichaceae</taxon>
        <taxon>Thiomargarita</taxon>
    </lineage>
</organism>
<dbReference type="EMBL" id="LUTY01000450">
    <property type="protein sequence ID" value="OAD23280.1"/>
    <property type="molecule type" value="Genomic_DNA"/>
</dbReference>
<comment type="caution">
    <text evidence="2">The sequence shown here is derived from an EMBL/GenBank/DDBJ whole genome shotgun (WGS) entry which is preliminary data.</text>
</comment>
<evidence type="ECO:0000313" key="2">
    <source>
        <dbReference type="EMBL" id="OAD23280.1"/>
    </source>
</evidence>
<sequence>MIDMNALNLPLFTQLLSKKEIAPVEKFPDDPRLMFSTLPEIEDRAIIRFILGSEIFFEEGQKEHVDRLIKHWRAKLSPELDGASDSDGVDLDTDYLDGASDAPVIRM</sequence>
<dbReference type="Proteomes" id="UP000076962">
    <property type="component" value="Unassembled WGS sequence"/>
</dbReference>